<feature type="modified residue" description="4-aspartylphosphate" evidence="12">
    <location>
        <position position="1131"/>
    </location>
</feature>
<dbReference type="Gene3D" id="3.40.50.2300">
    <property type="match status" value="2"/>
</dbReference>
<dbReference type="NCBIfam" id="TIGR00229">
    <property type="entry name" value="sensory_box"/>
    <property type="match status" value="3"/>
</dbReference>
<dbReference type="SMART" id="SM00387">
    <property type="entry name" value="HATPase_c"/>
    <property type="match status" value="1"/>
</dbReference>
<dbReference type="AlphaFoldDB" id="A0A4Q0NVZ9"/>
<dbReference type="PANTHER" id="PTHR45339:SF1">
    <property type="entry name" value="HYBRID SIGNAL TRANSDUCTION HISTIDINE KINASE J"/>
    <property type="match status" value="1"/>
</dbReference>
<evidence type="ECO:0000313" key="19">
    <source>
        <dbReference type="Proteomes" id="UP000289821"/>
    </source>
</evidence>
<dbReference type="PRINTS" id="PR00344">
    <property type="entry name" value="BCTRLSENSOR"/>
</dbReference>
<evidence type="ECO:0000256" key="7">
    <source>
        <dbReference type="ARBA" id="ARBA00022777"/>
    </source>
</evidence>
<organism evidence="18 19">
    <name type="scientific">Leeuwenhoekiella aestuarii</name>
    <dbReference type="NCBI Taxonomy" id="2249426"/>
    <lineage>
        <taxon>Bacteria</taxon>
        <taxon>Pseudomonadati</taxon>
        <taxon>Bacteroidota</taxon>
        <taxon>Flavobacteriia</taxon>
        <taxon>Flavobacteriales</taxon>
        <taxon>Flavobacteriaceae</taxon>
        <taxon>Leeuwenhoekiella</taxon>
    </lineage>
</organism>
<dbReference type="Gene3D" id="1.10.287.130">
    <property type="match status" value="1"/>
</dbReference>
<gene>
    <name evidence="18" type="ORF">DSM04_103617</name>
</gene>
<keyword evidence="9" id="KW-0902">Two-component regulatory system</keyword>
<evidence type="ECO:0000256" key="6">
    <source>
        <dbReference type="ARBA" id="ARBA00022741"/>
    </source>
</evidence>
<dbReference type="SUPFAM" id="SSF55874">
    <property type="entry name" value="ATPase domain of HSP90 chaperone/DNA topoisomerase II/histidine kinase"/>
    <property type="match status" value="1"/>
</dbReference>
<evidence type="ECO:0000256" key="8">
    <source>
        <dbReference type="ARBA" id="ARBA00022840"/>
    </source>
</evidence>
<dbReference type="InterPro" id="IPR036890">
    <property type="entry name" value="HATPase_C_sf"/>
</dbReference>
<dbReference type="EC" id="2.7.13.3" evidence="3"/>
<dbReference type="FunFam" id="3.30.565.10:FF:000010">
    <property type="entry name" value="Sensor histidine kinase RcsC"/>
    <property type="match status" value="1"/>
</dbReference>
<feature type="domain" description="Histidine kinase" evidence="14">
    <location>
        <begin position="697"/>
        <end position="920"/>
    </location>
</feature>
<protein>
    <recommendedName>
        <fullName evidence="3">histidine kinase</fullName>
        <ecNumber evidence="3">2.7.13.3</ecNumber>
    </recommendedName>
</protein>
<dbReference type="InterPro" id="IPR001789">
    <property type="entry name" value="Sig_transdc_resp-reg_receiver"/>
</dbReference>
<dbReference type="FunFam" id="1.10.287.130:FF:000038">
    <property type="entry name" value="Sensory transduction histidine kinase"/>
    <property type="match status" value="1"/>
</dbReference>
<sequence>MSKSDFFKEDFHRILCENPDIFSWITNEASLGVYYVNLDFQNRYFITQSFWSILEYPEPEKDTALDLWWSILGEAGKKSIEDLIRALTHEGSAKKDNYFSLVSKSKKMLTAKSSHLVHVDSNGSRHLILKFIREIDNEFSSNKYLKKIKKLRKFNEIYEETNDLACVGGWEVDLIENTIIWTRVTKEIHGVPPDYEPHIETGINFYKEGEHRDRLIALFTACVEEGKNFDDEFIIVTYDGTEKWVRSMGKPELKNGTCVRVYGAFQDISKRKHHQEAHKKAELRFSKIFENSAIGIILVNSQNKLEMANPAARKIFGLNSLSEEEVLSYTFKDVIKPEYLDLAIQKRSELLSGAIEHYNIEVECLHFSGSTIWCNMNCSLISVGDLNSDLVITQVEDITVKKNLERKALENATRFKRVFEYSPNGMALVDLQGRWRSVNHNLAQMIGYTKEELLKKSLDEITHPDDRDNDNHLFAKVISQKSPSYQIEKRYLHKNGSVVHCFLTVSGLLDEHDNVRSLIGQVVDMTDEINAKRALEESLNDMRVILDSTTQVIIVETDLNHVIRKFNKGAENLLGYTAEEVVGKKKPSLFHKDDEVKNYAQNLEKQYGEKVDRHDVFTYKINRGELETSDWTYVRKDGSTFPVQLVVTAIKDDSGNTKGYLGISADISALKSMEQSLLKAKLKAEAANKSKSEFLANMSHEIRTPLNGVIGFSDLLLKTELNTNQQKYMETVYASAVSLLDLINDILDFSKIEAGKLELSEERVNISEICGRSVEMIKQQAHQKELEVLLNIPKGLNAHIMADGLRLRQILINLLSNALKFTHKGEIEVKVTSNDSIDDSQKKRYTFSIRDTGIGIAPQNLKKIFRAFDQADASTTRKYGGTGLGLTISNRLLELMNSKLEVSSELGLGTTFYFTVDFTTVDSQQLENKLERAIKKVLVVEDNLNNRYIIDEMLRERNIETTLVSNGVDAIEILEKEDNYDLAIVDFHMPYLNGLDLVEHLRNELKITKEELPILLMHSSGDDQKLNTRSEDLGISAKMVKPVLRNELFEFFETLENPSIETEEMYTVSEPFDLQDKTPTILIAEDNPVNKFLTRTIVTKIVPNAVLLEVDNGEEAIAAYKKTKIDFILMDIQMPVLSGFEATKAIRQLEESDTSRVPIIALTARAIKGERERCIDNGMDDYVSKPIVLEDLKQALTRYLFNSDNDAVTI</sequence>
<dbReference type="SMART" id="SM00086">
    <property type="entry name" value="PAC"/>
    <property type="match status" value="4"/>
</dbReference>
<dbReference type="InterPro" id="IPR011006">
    <property type="entry name" value="CheY-like_superfamily"/>
</dbReference>
<dbReference type="InterPro" id="IPR036097">
    <property type="entry name" value="HisK_dim/P_sf"/>
</dbReference>
<evidence type="ECO:0000256" key="11">
    <source>
        <dbReference type="ARBA" id="ARBA00023306"/>
    </source>
</evidence>
<evidence type="ECO:0000256" key="3">
    <source>
        <dbReference type="ARBA" id="ARBA00012438"/>
    </source>
</evidence>
<dbReference type="InterPro" id="IPR035965">
    <property type="entry name" value="PAS-like_dom_sf"/>
</dbReference>
<dbReference type="SMART" id="SM00448">
    <property type="entry name" value="REC"/>
    <property type="match status" value="2"/>
</dbReference>
<name>A0A4Q0NVZ9_9FLAO</name>
<dbReference type="InterPro" id="IPR003661">
    <property type="entry name" value="HisK_dim/P_dom"/>
</dbReference>
<dbReference type="Pfam" id="PF13426">
    <property type="entry name" value="PAS_9"/>
    <property type="match status" value="3"/>
</dbReference>
<feature type="coiled-coil region" evidence="13">
    <location>
        <begin position="916"/>
        <end position="943"/>
    </location>
</feature>
<dbReference type="Gene3D" id="2.10.70.100">
    <property type="match status" value="1"/>
</dbReference>
<dbReference type="InterPro" id="IPR000700">
    <property type="entry name" value="PAS-assoc_C"/>
</dbReference>
<feature type="domain" description="PAS" evidence="16">
    <location>
        <begin position="538"/>
        <end position="594"/>
    </location>
</feature>
<comment type="subcellular location">
    <subcellularLocation>
        <location evidence="2">Membrane</location>
    </subcellularLocation>
</comment>
<keyword evidence="10" id="KW-0472">Membrane</keyword>
<dbReference type="Pfam" id="PF02518">
    <property type="entry name" value="HATPase_c"/>
    <property type="match status" value="1"/>
</dbReference>
<evidence type="ECO:0000313" key="18">
    <source>
        <dbReference type="EMBL" id="RXG15728.1"/>
    </source>
</evidence>
<evidence type="ECO:0000259" key="15">
    <source>
        <dbReference type="PROSITE" id="PS50110"/>
    </source>
</evidence>
<dbReference type="PROSITE" id="PS50113">
    <property type="entry name" value="PAC"/>
    <property type="match status" value="3"/>
</dbReference>
<dbReference type="GO" id="GO:0016020">
    <property type="term" value="C:membrane"/>
    <property type="evidence" value="ECO:0007669"/>
    <property type="project" value="UniProtKB-SubCell"/>
</dbReference>
<dbReference type="SUPFAM" id="SSF52172">
    <property type="entry name" value="CheY-like"/>
    <property type="match status" value="2"/>
</dbReference>
<feature type="domain" description="PAC" evidence="17">
    <location>
        <begin position="485"/>
        <end position="537"/>
    </location>
</feature>
<dbReference type="SUPFAM" id="SSF55785">
    <property type="entry name" value="PYP-like sensor domain (PAS domain)"/>
    <property type="match status" value="4"/>
</dbReference>
<dbReference type="InterPro" id="IPR004358">
    <property type="entry name" value="Sig_transdc_His_kin-like_C"/>
</dbReference>
<keyword evidence="5" id="KW-0808">Transferase</keyword>
<dbReference type="PROSITE" id="PS50112">
    <property type="entry name" value="PAS"/>
    <property type="match status" value="2"/>
</dbReference>
<dbReference type="Gene3D" id="3.30.565.10">
    <property type="entry name" value="Histidine kinase-like ATPase, C-terminal domain"/>
    <property type="match status" value="1"/>
</dbReference>
<feature type="domain" description="Response regulatory" evidence="15">
    <location>
        <begin position="1080"/>
        <end position="1200"/>
    </location>
</feature>
<dbReference type="PANTHER" id="PTHR45339">
    <property type="entry name" value="HYBRID SIGNAL TRANSDUCTION HISTIDINE KINASE J"/>
    <property type="match status" value="1"/>
</dbReference>
<evidence type="ECO:0000259" key="16">
    <source>
        <dbReference type="PROSITE" id="PS50112"/>
    </source>
</evidence>
<dbReference type="SMART" id="SM00388">
    <property type="entry name" value="HisKA"/>
    <property type="match status" value="1"/>
</dbReference>
<dbReference type="OrthoDB" id="9811889at2"/>
<evidence type="ECO:0000256" key="12">
    <source>
        <dbReference type="PROSITE-ProRule" id="PRU00169"/>
    </source>
</evidence>
<dbReference type="PROSITE" id="PS50110">
    <property type="entry name" value="RESPONSE_REGULATORY"/>
    <property type="match status" value="2"/>
</dbReference>
<dbReference type="Gene3D" id="3.30.450.20">
    <property type="entry name" value="PAS domain"/>
    <property type="match status" value="4"/>
</dbReference>
<comment type="caution">
    <text evidence="18">The sequence shown here is derived from an EMBL/GenBank/DDBJ whole genome shotgun (WGS) entry which is preliminary data.</text>
</comment>
<keyword evidence="11" id="KW-0131">Cell cycle</keyword>
<evidence type="ECO:0000259" key="17">
    <source>
        <dbReference type="PROSITE" id="PS50113"/>
    </source>
</evidence>
<feature type="domain" description="PAC" evidence="17">
    <location>
        <begin position="627"/>
        <end position="679"/>
    </location>
</feature>
<dbReference type="SUPFAM" id="SSF47384">
    <property type="entry name" value="Homodimeric domain of signal transducing histidine kinase"/>
    <property type="match status" value="1"/>
</dbReference>
<keyword evidence="19" id="KW-1185">Reference proteome</keyword>
<evidence type="ECO:0000256" key="4">
    <source>
        <dbReference type="ARBA" id="ARBA00022553"/>
    </source>
</evidence>
<reference evidence="18 19" key="1">
    <citation type="submission" date="2018-07" db="EMBL/GenBank/DDBJ databases">
        <title>Leeuwenhoekiella genomics.</title>
        <authorList>
            <person name="Tahon G."/>
            <person name="Willems A."/>
        </authorList>
    </citation>
    <scope>NUCLEOTIDE SEQUENCE [LARGE SCALE GENOMIC DNA]</scope>
    <source>
        <strain evidence="18 19">R-50232</strain>
    </source>
</reference>
<dbReference type="SMART" id="SM00091">
    <property type="entry name" value="PAS"/>
    <property type="match status" value="3"/>
</dbReference>
<dbReference type="InterPro" id="IPR005467">
    <property type="entry name" value="His_kinase_dom"/>
</dbReference>
<dbReference type="GO" id="GO:0005524">
    <property type="term" value="F:ATP binding"/>
    <property type="evidence" value="ECO:0007669"/>
    <property type="project" value="UniProtKB-KW"/>
</dbReference>
<feature type="domain" description="PAS" evidence="16">
    <location>
        <begin position="411"/>
        <end position="481"/>
    </location>
</feature>
<proteinExistence type="predicted"/>
<dbReference type="Pfam" id="PF00072">
    <property type="entry name" value="Response_reg"/>
    <property type="match status" value="2"/>
</dbReference>
<comment type="catalytic activity">
    <reaction evidence="1">
        <text>ATP + protein L-histidine = ADP + protein N-phospho-L-histidine.</text>
        <dbReference type="EC" id="2.7.13.3"/>
    </reaction>
</comment>
<evidence type="ECO:0000256" key="5">
    <source>
        <dbReference type="ARBA" id="ARBA00022679"/>
    </source>
</evidence>
<dbReference type="GO" id="GO:0000155">
    <property type="term" value="F:phosphorelay sensor kinase activity"/>
    <property type="evidence" value="ECO:0007669"/>
    <property type="project" value="InterPro"/>
</dbReference>
<dbReference type="Proteomes" id="UP000289821">
    <property type="component" value="Unassembled WGS sequence"/>
</dbReference>
<evidence type="ECO:0000256" key="9">
    <source>
        <dbReference type="ARBA" id="ARBA00023012"/>
    </source>
</evidence>
<keyword evidence="7" id="KW-0418">Kinase</keyword>
<dbReference type="EMBL" id="QOVI01000003">
    <property type="protein sequence ID" value="RXG15728.1"/>
    <property type="molecule type" value="Genomic_DNA"/>
</dbReference>
<feature type="modified residue" description="4-aspartylphosphate" evidence="12">
    <location>
        <position position="986"/>
    </location>
</feature>
<dbReference type="CDD" id="cd00130">
    <property type="entry name" value="PAS"/>
    <property type="match status" value="3"/>
</dbReference>
<dbReference type="CDD" id="cd00082">
    <property type="entry name" value="HisKA"/>
    <property type="match status" value="1"/>
</dbReference>
<keyword evidence="4 12" id="KW-0597">Phosphoprotein</keyword>
<dbReference type="InterPro" id="IPR003594">
    <property type="entry name" value="HATPase_dom"/>
</dbReference>
<keyword evidence="8" id="KW-0067">ATP-binding</keyword>
<keyword evidence="6" id="KW-0547">Nucleotide-binding</keyword>
<dbReference type="CDD" id="cd16922">
    <property type="entry name" value="HATPase_EvgS-ArcB-TorS-like"/>
    <property type="match status" value="1"/>
</dbReference>
<feature type="domain" description="Response regulatory" evidence="15">
    <location>
        <begin position="936"/>
        <end position="1056"/>
    </location>
</feature>
<evidence type="ECO:0000256" key="10">
    <source>
        <dbReference type="ARBA" id="ARBA00023136"/>
    </source>
</evidence>
<dbReference type="Pfam" id="PF00512">
    <property type="entry name" value="HisKA"/>
    <property type="match status" value="1"/>
</dbReference>
<evidence type="ECO:0000256" key="1">
    <source>
        <dbReference type="ARBA" id="ARBA00000085"/>
    </source>
</evidence>
<dbReference type="PROSITE" id="PS50109">
    <property type="entry name" value="HIS_KIN"/>
    <property type="match status" value="1"/>
</dbReference>
<feature type="domain" description="PAC" evidence="17">
    <location>
        <begin position="229"/>
        <end position="280"/>
    </location>
</feature>
<dbReference type="InterPro" id="IPR000014">
    <property type="entry name" value="PAS"/>
</dbReference>
<dbReference type="InterPro" id="IPR001610">
    <property type="entry name" value="PAC"/>
</dbReference>
<evidence type="ECO:0000256" key="13">
    <source>
        <dbReference type="SAM" id="Coils"/>
    </source>
</evidence>
<accession>A0A4Q0NVZ9</accession>
<dbReference type="RefSeq" id="WP_128761281.1">
    <property type="nucleotide sequence ID" value="NZ_QOVI01000003.1"/>
</dbReference>
<keyword evidence="13" id="KW-0175">Coiled coil</keyword>
<evidence type="ECO:0000259" key="14">
    <source>
        <dbReference type="PROSITE" id="PS50109"/>
    </source>
</evidence>
<dbReference type="CDD" id="cd17546">
    <property type="entry name" value="REC_hyHK_CKI1_RcsC-like"/>
    <property type="match status" value="1"/>
</dbReference>
<evidence type="ECO:0000256" key="2">
    <source>
        <dbReference type="ARBA" id="ARBA00004370"/>
    </source>
</evidence>